<dbReference type="EMBL" id="KK107353">
    <property type="protein sequence ID" value="EZA52098.1"/>
    <property type="molecule type" value="Genomic_DNA"/>
</dbReference>
<dbReference type="AlphaFoldDB" id="A0A026W7Z8"/>
<evidence type="ECO:0000313" key="2">
    <source>
        <dbReference type="Proteomes" id="UP000053097"/>
    </source>
</evidence>
<dbReference type="Proteomes" id="UP000053097">
    <property type="component" value="Unassembled WGS sequence"/>
</dbReference>
<reference evidence="1 2" key="1">
    <citation type="journal article" date="2014" name="Curr. Biol.">
        <title>The genome of the clonal raider ant Cerapachys biroi.</title>
        <authorList>
            <person name="Oxley P.R."/>
            <person name="Ji L."/>
            <person name="Fetter-Pruneda I."/>
            <person name="McKenzie S.K."/>
            <person name="Li C."/>
            <person name="Hu H."/>
            <person name="Zhang G."/>
            <person name="Kronauer D.J."/>
        </authorList>
    </citation>
    <scope>NUCLEOTIDE SEQUENCE [LARGE SCALE GENOMIC DNA]</scope>
</reference>
<name>A0A026W7Z8_OOCBI</name>
<gene>
    <name evidence="1" type="ORF">X777_09106</name>
</gene>
<sequence>MEQQISSKISKPQKRYLEFVTEHYTCYETIKSRDTLLSITSEEGRRVNSEV</sequence>
<evidence type="ECO:0000313" key="1">
    <source>
        <dbReference type="EMBL" id="EZA52098.1"/>
    </source>
</evidence>
<accession>A0A026W7Z8</accession>
<keyword evidence="2" id="KW-1185">Reference proteome</keyword>
<protein>
    <submittedName>
        <fullName evidence="1">Uncharacterized protein</fullName>
    </submittedName>
</protein>
<organism evidence="1 2">
    <name type="scientific">Ooceraea biroi</name>
    <name type="common">Clonal raider ant</name>
    <name type="synonym">Cerapachys biroi</name>
    <dbReference type="NCBI Taxonomy" id="2015173"/>
    <lineage>
        <taxon>Eukaryota</taxon>
        <taxon>Metazoa</taxon>
        <taxon>Ecdysozoa</taxon>
        <taxon>Arthropoda</taxon>
        <taxon>Hexapoda</taxon>
        <taxon>Insecta</taxon>
        <taxon>Pterygota</taxon>
        <taxon>Neoptera</taxon>
        <taxon>Endopterygota</taxon>
        <taxon>Hymenoptera</taxon>
        <taxon>Apocrita</taxon>
        <taxon>Aculeata</taxon>
        <taxon>Formicoidea</taxon>
        <taxon>Formicidae</taxon>
        <taxon>Dorylinae</taxon>
        <taxon>Ooceraea</taxon>
    </lineage>
</organism>
<proteinExistence type="predicted"/>